<dbReference type="RefSeq" id="WP_242376152.1">
    <property type="nucleotide sequence ID" value="NZ_JAKRKC020000002.1"/>
</dbReference>
<keyword evidence="1" id="KW-0732">Signal</keyword>
<dbReference type="Gene3D" id="3.40.50.1110">
    <property type="entry name" value="SGNH hydrolase"/>
    <property type="match status" value="1"/>
</dbReference>
<proteinExistence type="predicted"/>
<feature type="chain" id="PRO_5047096349" description="SGNH hydrolase-type esterase domain-containing protein" evidence="1">
    <location>
        <begin position="25"/>
        <end position="422"/>
    </location>
</feature>
<protein>
    <recommendedName>
        <fullName evidence="4">SGNH hydrolase-type esterase domain-containing protein</fullName>
    </recommendedName>
</protein>
<sequence length="422" mass="43822">MRRLLPRAAAVAVLLAGAAGIQVAHGGPAQAALPTALPTAAVALGDSFVSGEGAGDYQPVVDTAGTAQGFPGWSAPNSNAYFCHRSANASVFAASLPGIQQRFNLACSGAQPADIASPSNARPEGRAVAAQLDQLRAVAQTHDIDVVLVGLGSNNSQFTFGDVATLCANRFIADAWTGWWEFWAYLNGEVPQKPCTAADLATDAEVGTATAETTAALRQILDTLDQVDADGAHQVILQTYTNPLPPDLAEPYHEEDGRTDTRDKFRALGAERYAAGCPIHRASLAPGHEFSQNLGTLVRNAQATLAAERPAADVRVLDVQQAFDGARLCENPGSPAGALATPIRVQDGPSGTFITSLSGWDKIGIQRAANTCVTYFQTCQESWHPNAAGHAVLGQCLAGASAAAPRSVVTCAREADGTLTIS</sequence>
<evidence type="ECO:0000256" key="1">
    <source>
        <dbReference type="SAM" id="SignalP"/>
    </source>
</evidence>
<dbReference type="Proteomes" id="UP001317259">
    <property type="component" value="Unassembled WGS sequence"/>
</dbReference>
<feature type="signal peptide" evidence="1">
    <location>
        <begin position="1"/>
        <end position="24"/>
    </location>
</feature>
<evidence type="ECO:0000313" key="3">
    <source>
        <dbReference type="Proteomes" id="UP001317259"/>
    </source>
</evidence>
<dbReference type="InterPro" id="IPR036514">
    <property type="entry name" value="SGNH_hydro_sf"/>
</dbReference>
<comment type="caution">
    <text evidence="2">The sequence shown here is derived from an EMBL/GenBank/DDBJ whole genome shotgun (WGS) entry which is preliminary data.</text>
</comment>
<reference evidence="2 3" key="1">
    <citation type="submission" date="2022-04" db="EMBL/GenBank/DDBJ databases">
        <title>Genome draft of Actinomadura sp. ATCC 31491.</title>
        <authorList>
            <person name="Shi X."/>
            <person name="Du Y."/>
        </authorList>
    </citation>
    <scope>NUCLEOTIDE SEQUENCE [LARGE SCALE GENOMIC DNA]</scope>
    <source>
        <strain evidence="2 3">ATCC 31491</strain>
    </source>
</reference>
<dbReference type="SUPFAM" id="SSF52266">
    <property type="entry name" value="SGNH hydrolase"/>
    <property type="match status" value="1"/>
</dbReference>
<accession>A0ABT0G8G0</accession>
<gene>
    <name evidence="2" type="ORF">MF672_042460</name>
</gene>
<evidence type="ECO:0000313" key="2">
    <source>
        <dbReference type="EMBL" id="MCK2220423.1"/>
    </source>
</evidence>
<dbReference type="EMBL" id="JAKRKC020000002">
    <property type="protein sequence ID" value="MCK2220423.1"/>
    <property type="molecule type" value="Genomic_DNA"/>
</dbReference>
<name>A0ABT0G8G0_9ACTN</name>
<keyword evidence="3" id="KW-1185">Reference proteome</keyword>
<evidence type="ECO:0008006" key="4">
    <source>
        <dbReference type="Google" id="ProtNLM"/>
    </source>
</evidence>
<organism evidence="2 3">
    <name type="scientific">Actinomadura luzonensis</name>
    <dbReference type="NCBI Taxonomy" id="2805427"/>
    <lineage>
        <taxon>Bacteria</taxon>
        <taxon>Bacillati</taxon>
        <taxon>Actinomycetota</taxon>
        <taxon>Actinomycetes</taxon>
        <taxon>Streptosporangiales</taxon>
        <taxon>Thermomonosporaceae</taxon>
        <taxon>Actinomadura</taxon>
    </lineage>
</organism>